<dbReference type="PANTHER" id="PTHR20863">
    <property type="entry name" value="ACYL CARRIER PROTEIN"/>
    <property type="match status" value="1"/>
</dbReference>
<dbReference type="PROSITE" id="PS50075">
    <property type="entry name" value="CARRIER"/>
    <property type="match status" value="1"/>
</dbReference>
<evidence type="ECO:0000256" key="5">
    <source>
        <dbReference type="SAM" id="Phobius"/>
    </source>
</evidence>
<keyword evidence="5" id="KW-0472">Membrane</keyword>
<dbReference type="Proteomes" id="UP000199045">
    <property type="component" value="Unassembled WGS sequence"/>
</dbReference>
<dbReference type="GO" id="GO:0016020">
    <property type="term" value="C:membrane"/>
    <property type="evidence" value="ECO:0007669"/>
    <property type="project" value="GOC"/>
</dbReference>
<dbReference type="GO" id="GO:0000035">
    <property type="term" value="F:acyl binding"/>
    <property type="evidence" value="ECO:0007669"/>
    <property type="project" value="TreeGrafter"/>
</dbReference>
<dbReference type="SUPFAM" id="SSF55846">
    <property type="entry name" value="N-acetylmuramoyl-L-alanine amidase-like"/>
    <property type="match status" value="1"/>
</dbReference>
<protein>
    <recommendedName>
        <fullName evidence="3">Acyl carrier protein</fullName>
        <shortName evidence="3">ACP</shortName>
    </recommendedName>
</protein>
<comment type="subcellular location">
    <subcellularLocation>
        <location evidence="3">Cytoplasm</location>
    </subcellularLocation>
</comment>
<feature type="coiled-coil region" evidence="4">
    <location>
        <begin position="2"/>
        <end position="29"/>
    </location>
</feature>
<comment type="pathway">
    <text evidence="3">Lipid metabolism; fatty acid biosynthesis.</text>
</comment>
<evidence type="ECO:0000256" key="3">
    <source>
        <dbReference type="HAMAP-Rule" id="MF_01217"/>
    </source>
</evidence>
<dbReference type="Gene3D" id="1.10.1200.10">
    <property type="entry name" value="ACP-like"/>
    <property type="match status" value="1"/>
</dbReference>
<organism evidence="7 8">
    <name type="scientific">Chitinophaga filiformis</name>
    <name type="common">Myxococcus filiformis</name>
    <name type="synonym">Flexibacter filiformis</name>
    <dbReference type="NCBI Taxonomy" id="104663"/>
    <lineage>
        <taxon>Bacteria</taxon>
        <taxon>Pseudomonadati</taxon>
        <taxon>Bacteroidota</taxon>
        <taxon>Chitinophagia</taxon>
        <taxon>Chitinophagales</taxon>
        <taxon>Chitinophagaceae</taxon>
        <taxon>Chitinophaga</taxon>
    </lineage>
</organism>
<keyword evidence="3" id="KW-0276">Fatty acid metabolism</keyword>
<dbReference type="GO" id="GO:0000036">
    <property type="term" value="F:acyl carrier activity"/>
    <property type="evidence" value="ECO:0007669"/>
    <property type="project" value="UniProtKB-UniRule"/>
</dbReference>
<dbReference type="PANTHER" id="PTHR20863:SF76">
    <property type="entry name" value="CARRIER DOMAIN-CONTAINING PROTEIN"/>
    <property type="match status" value="1"/>
</dbReference>
<dbReference type="STRING" id="104663.SAMN04488121_101252"/>
<reference evidence="8" key="1">
    <citation type="submission" date="2016-10" db="EMBL/GenBank/DDBJ databases">
        <authorList>
            <person name="Varghese N."/>
            <person name="Submissions S."/>
        </authorList>
    </citation>
    <scope>NUCLEOTIDE SEQUENCE [LARGE SCALE GENOMIC DNA]</scope>
    <source>
        <strain evidence="8">DSM 527</strain>
    </source>
</reference>
<dbReference type="SUPFAM" id="SSF47336">
    <property type="entry name" value="ACP-like"/>
    <property type="match status" value="1"/>
</dbReference>
<evidence type="ECO:0000256" key="4">
    <source>
        <dbReference type="SAM" id="Coils"/>
    </source>
</evidence>
<dbReference type="GO" id="GO:0005829">
    <property type="term" value="C:cytosol"/>
    <property type="evidence" value="ECO:0007669"/>
    <property type="project" value="TreeGrafter"/>
</dbReference>
<dbReference type="HAMAP" id="MF_01217">
    <property type="entry name" value="Acyl_carrier"/>
    <property type="match status" value="1"/>
</dbReference>
<keyword evidence="3" id="KW-0443">Lipid metabolism</keyword>
<comment type="function">
    <text evidence="3">Carrier of the growing fatty acid chain in fatty acid biosynthesis.</text>
</comment>
<keyword evidence="1 3" id="KW-0596">Phosphopantetheine</keyword>
<comment type="similarity">
    <text evidence="3">Belongs to the acyl carrier protein (ACP) family.</text>
</comment>
<keyword evidence="3" id="KW-0275">Fatty acid biosynthesis</keyword>
<dbReference type="InterPro" id="IPR002502">
    <property type="entry name" value="Amidase_domain"/>
</dbReference>
<dbReference type="EMBL" id="FNBN01000001">
    <property type="protein sequence ID" value="SDE93997.1"/>
    <property type="molecule type" value="Genomic_DNA"/>
</dbReference>
<dbReference type="InterPro" id="IPR003231">
    <property type="entry name" value="ACP"/>
</dbReference>
<feature type="transmembrane region" description="Helical" evidence="5">
    <location>
        <begin position="35"/>
        <end position="55"/>
    </location>
</feature>
<keyword evidence="3" id="KW-0963">Cytoplasm</keyword>
<dbReference type="RefSeq" id="WP_176842120.1">
    <property type="nucleotide sequence ID" value="NZ_FNBN01000001.1"/>
</dbReference>
<dbReference type="Pfam" id="PF00550">
    <property type="entry name" value="PP-binding"/>
    <property type="match status" value="1"/>
</dbReference>
<gene>
    <name evidence="3" type="primary">acpP</name>
    <name evidence="7" type="ORF">SAMN04488121_101252</name>
</gene>
<comment type="caution">
    <text evidence="3">Lacks conserved residue(s) required for the propagation of feature annotation.</text>
</comment>
<accession>A0A1G7H0R0</accession>
<dbReference type="AlphaFoldDB" id="A0A1G7H0R0"/>
<comment type="PTM">
    <text evidence="3">4'-phosphopantetheine is transferred from CoA to a specific serine of apo-ACP by AcpS. This modification is essential for activity because fatty acids are bound in thioester linkage to the sulfhydryl of the prosthetic group.</text>
</comment>
<proteinExistence type="inferred from homology"/>
<keyword evidence="5" id="KW-1133">Transmembrane helix</keyword>
<feature type="domain" description="Carrier" evidence="6">
    <location>
        <begin position="420"/>
        <end position="498"/>
    </location>
</feature>
<evidence type="ECO:0000259" key="6">
    <source>
        <dbReference type="PROSITE" id="PS50075"/>
    </source>
</evidence>
<keyword evidence="2 3" id="KW-0597">Phosphoprotein</keyword>
<dbReference type="NCBIfam" id="NF002148">
    <property type="entry name" value="PRK00982.1-2"/>
    <property type="match status" value="1"/>
</dbReference>
<dbReference type="InterPro" id="IPR036505">
    <property type="entry name" value="Amidase/PGRP_sf"/>
</dbReference>
<dbReference type="SUPFAM" id="SSF48371">
    <property type="entry name" value="ARM repeat"/>
    <property type="match status" value="1"/>
</dbReference>
<evidence type="ECO:0000313" key="7">
    <source>
        <dbReference type="EMBL" id="SDE93997.1"/>
    </source>
</evidence>
<keyword evidence="5" id="KW-0812">Transmembrane</keyword>
<dbReference type="GO" id="GO:0009253">
    <property type="term" value="P:peptidoglycan catabolic process"/>
    <property type="evidence" value="ECO:0007669"/>
    <property type="project" value="InterPro"/>
</dbReference>
<dbReference type="Pfam" id="PF01510">
    <property type="entry name" value="Amidase_2"/>
    <property type="match status" value="1"/>
</dbReference>
<evidence type="ECO:0000313" key="8">
    <source>
        <dbReference type="Proteomes" id="UP000199045"/>
    </source>
</evidence>
<evidence type="ECO:0000256" key="2">
    <source>
        <dbReference type="ARBA" id="ARBA00022553"/>
    </source>
</evidence>
<dbReference type="GO" id="GO:0008745">
    <property type="term" value="F:N-acetylmuramoyl-L-alanine amidase activity"/>
    <property type="evidence" value="ECO:0007669"/>
    <property type="project" value="InterPro"/>
</dbReference>
<dbReference type="InterPro" id="IPR009081">
    <property type="entry name" value="PP-bd_ACP"/>
</dbReference>
<name>A0A1G7H0R0_CHIFI</name>
<dbReference type="GO" id="GO:0009245">
    <property type="term" value="P:lipid A biosynthetic process"/>
    <property type="evidence" value="ECO:0007669"/>
    <property type="project" value="TreeGrafter"/>
</dbReference>
<sequence length="500" mass="56599">MDNNISEELSALSKKVEALSEKVEGHKKRDGWDKLQIIASFISSILFAGVGLYFTKTYNDREAKREEDMQKATLQRADREEVRQVEMQNIQKDIAQLEAIIRLTPLLTSKDKETKQYALMTLQALYNKKAPIVPLQPDTLKVNPQATVVVAKPVTPDQSPSLSILSYFAAMALTENASLLEKKGAVKSVRDIAINPNATSEVKKEAIGIMTKLAVSEKLPDEVRKVAEDYLKEIVSMPGNAFDAYLNKEHTNRKVDEIILHHTFMPAIKNYKGEQIINSMVKFQIEDRNWTYAGWHFMISPDGLIWTGRPISVNWTGIANYRNEAISVTLLLNGDEELPTEEQKKSLVIVVKALCEKFNIAPESNFSATRGFHRDHNMRQFAEKSCPGKLLTKELVLSWLNASGKDNGGTSTASYIRKSMTRDELLDDLKKLIVEKLAVEYEEIKMESNFTDDLAADDLDVVEIIIEVEKRYNISIPDEIAEKMTTVKSIFDYLVNIYLK</sequence>
<keyword evidence="3" id="KW-0444">Lipid biosynthesis</keyword>
<dbReference type="InterPro" id="IPR036736">
    <property type="entry name" value="ACP-like_sf"/>
</dbReference>
<dbReference type="InterPro" id="IPR016024">
    <property type="entry name" value="ARM-type_fold"/>
</dbReference>
<dbReference type="CDD" id="cd06583">
    <property type="entry name" value="PGRP"/>
    <property type="match status" value="1"/>
</dbReference>
<evidence type="ECO:0000256" key="1">
    <source>
        <dbReference type="ARBA" id="ARBA00022450"/>
    </source>
</evidence>
<keyword evidence="4" id="KW-0175">Coiled coil</keyword>
<dbReference type="Gene3D" id="3.40.80.10">
    <property type="entry name" value="Peptidoglycan recognition protein-like"/>
    <property type="match status" value="1"/>
</dbReference>
<dbReference type="UniPathway" id="UPA00094"/>